<dbReference type="CDD" id="cd00552">
    <property type="entry name" value="RaiA"/>
    <property type="match status" value="1"/>
</dbReference>
<dbReference type="Pfam" id="PF02482">
    <property type="entry name" value="Ribosomal_S30AE"/>
    <property type="match status" value="1"/>
</dbReference>
<dbReference type="Gene3D" id="3.30.505.50">
    <property type="entry name" value="Sigma 54 modulation/S30EA ribosomal protein, C-terminal domain"/>
    <property type="match status" value="1"/>
</dbReference>
<evidence type="ECO:0000313" key="5">
    <source>
        <dbReference type="Proteomes" id="UP001500187"/>
    </source>
</evidence>
<reference evidence="5" key="1">
    <citation type="journal article" date="2019" name="Int. J. Syst. Evol. Microbiol.">
        <title>The Global Catalogue of Microorganisms (GCM) 10K type strain sequencing project: providing services to taxonomists for standard genome sequencing and annotation.</title>
        <authorList>
            <consortium name="The Broad Institute Genomics Platform"/>
            <consortium name="The Broad Institute Genome Sequencing Center for Infectious Disease"/>
            <person name="Wu L."/>
            <person name="Ma J."/>
        </authorList>
    </citation>
    <scope>NUCLEOTIDE SEQUENCE [LARGE SCALE GENOMIC DNA]</scope>
    <source>
        <strain evidence="5">JCM 18541</strain>
    </source>
</reference>
<dbReference type="HAMAP" id="MF_00839">
    <property type="entry name" value="HPF"/>
    <property type="match status" value="1"/>
</dbReference>
<keyword evidence="5" id="KW-1185">Reference proteome</keyword>
<evidence type="ECO:0000256" key="2">
    <source>
        <dbReference type="HAMAP-Rule" id="MF_00839"/>
    </source>
</evidence>
<sequence length="214" mass="23754">MELNVQGRNVKISERLQEYVESRVVKFETLGDNVTDIEVKFTKEGNGGPRSIRVEITVIGRGPVLRAESEGEDKFAVFDDAFGKLLERLRRARDRRKDRRIGGKHPVSVAEATGSIPVVAEGQTVATTDIHVDDVPVEEAAFAGGYNLTDEVSSPIEIRKKSFPADRLTSEEAVDRMELVGHDFFIYVDKETGAPSAVYRRKGWSYGVIALDAE</sequence>
<evidence type="ECO:0000256" key="1">
    <source>
        <dbReference type="ARBA" id="ARBA00022845"/>
    </source>
</evidence>
<keyword evidence="1 2" id="KW-0810">Translation regulation</keyword>
<comment type="subcellular location">
    <subcellularLocation>
        <location evidence="2">Cytoplasm</location>
    </subcellularLocation>
</comment>
<protein>
    <recommendedName>
        <fullName evidence="2">Ribosome hibernation promoting factor</fullName>
        <shortName evidence="2">HPF</shortName>
    </recommendedName>
</protein>
<dbReference type="InterPro" id="IPR034694">
    <property type="entry name" value="HPF_long/plastid"/>
</dbReference>
<dbReference type="PANTHER" id="PTHR33231:SF1">
    <property type="entry name" value="30S RIBOSOMAL PROTEIN"/>
    <property type="match status" value="1"/>
</dbReference>
<organism evidence="4 5">
    <name type="scientific">Rothia endophytica</name>
    <dbReference type="NCBI Taxonomy" id="1324766"/>
    <lineage>
        <taxon>Bacteria</taxon>
        <taxon>Bacillati</taxon>
        <taxon>Actinomycetota</taxon>
        <taxon>Actinomycetes</taxon>
        <taxon>Micrococcales</taxon>
        <taxon>Micrococcaceae</taxon>
        <taxon>Rothia</taxon>
    </lineage>
</organism>
<dbReference type="Gene3D" id="3.30.160.100">
    <property type="entry name" value="Ribosome hibernation promotion factor-like"/>
    <property type="match status" value="1"/>
</dbReference>
<comment type="subunit">
    <text evidence="2">Interacts with 100S ribosomes.</text>
</comment>
<dbReference type="RefSeq" id="WP_251379068.1">
    <property type="nucleotide sequence ID" value="NZ_BAABKP010000001.1"/>
</dbReference>
<dbReference type="PANTHER" id="PTHR33231">
    <property type="entry name" value="30S RIBOSOMAL PROTEIN"/>
    <property type="match status" value="1"/>
</dbReference>
<dbReference type="InterPro" id="IPR036567">
    <property type="entry name" value="RHF-like"/>
</dbReference>
<dbReference type="InterPro" id="IPR032528">
    <property type="entry name" value="Ribosom_S30AE_C"/>
</dbReference>
<keyword evidence="2" id="KW-0963">Cytoplasm</keyword>
<gene>
    <name evidence="4" type="primary">raiA</name>
    <name evidence="2" type="synonym">hpf</name>
    <name evidence="4" type="ORF">GCM10023352_06780</name>
</gene>
<dbReference type="EMBL" id="BAABKP010000001">
    <property type="protein sequence ID" value="GAA4791310.1"/>
    <property type="molecule type" value="Genomic_DNA"/>
</dbReference>
<dbReference type="InterPro" id="IPR038416">
    <property type="entry name" value="Ribosom_S30AE_C_sf"/>
</dbReference>
<evidence type="ECO:0000313" key="4">
    <source>
        <dbReference type="EMBL" id="GAA4791310.1"/>
    </source>
</evidence>
<dbReference type="NCBIfam" id="TIGR00741">
    <property type="entry name" value="yfiA"/>
    <property type="match status" value="1"/>
</dbReference>
<comment type="similarity">
    <text evidence="2">Belongs to the HPF/YfiA ribosome-associated protein family. Long HPF subfamily.</text>
</comment>
<comment type="caution">
    <text evidence="4">The sequence shown here is derived from an EMBL/GenBank/DDBJ whole genome shotgun (WGS) entry which is preliminary data.</text>
</comment>
<comment type="function">
    <text evidence="2">Required for dimerization of active 70S ribosomes into 100S ribosomes in stationary phase; 100S ribosomes are translationally inactive and sometimes present during exponential growth.</text>
</comment>
<dbReference type="InterPro" id="IPR050574">
    <property type="entry name" value="HPF/YfiA_ribosome-assoc"/>
</dbReference>
<dbReference type="Pfam" id="PF16321">
    <property type="entry name" value="Ribosom_S30AE_C"/>
    <property type="match status" value="1"/>
</dbReference>
<dbReference type="InterPro" id="IPR003489">
    <property type="entry name" value="RHF/RaiA"/>
</dbReference>
<dbReference type="SUPFAM" id="SSF69754">
    <property type="entry name" value="Ribosome binding protein Y (YfiA homologue)"/>
    <property type="match status" value="1"/>
</dbReference>
<dbReference type="Proteomes" id="UP001500187">
    <property type="component" value="Unassembled WGS sequence"/>
</dbReference>
<name>A0ABP9B8V9_9MICC</name>
<accession>A0ABP9B8V9</accession>
<evidence type="ECO:0000259" key="3">
    <source>
        <dbReference type="Pfam" id="PF16321"/>
    </source>
</evidence>
<feature type="domain" description="Sigma 54 modulation/S30EA ribosomal protein C-terminal" evidence="3">
    <location>
        <begin position="158"/>
        <end position="208"/>
    </location>
</feature>
<proteinExistence type="inferred from homology"/>